<dbReference type="BioCyc" id="CSTI499177:GJE9-1562-MONOMER"/>
<evidence type="ECO:0000313" key="2">
    <source>
        <dbReference type="Proteomes" id="UP000007041"/>
    </source>
</evidence>
<protein>
    <recommendedName>
        <fullName evidence="3">Tail fiber protein</fullName>
    </recommendedName>
</protein>
<dbReference type="STRING" id="1511.CLOST_1510"/>
<dbReference type="CDD" id="cd19958">
    <property type="entry name" value="pyocin_knob"/>
    <property type="match status" value="1"/>
</dbReference>
<proteinExistence type="predicted"/>
<sequence>MPSLLKTAFLQLNKWAGNEYPKREDFVSDNEKIDAFADDISSQISQKVSTTDLNQLVSAESILTKIKTVDGAGSGLDADLIDGKHAADFVNAIAIGSNSDPNTTLESYILSNHANSPSSSYYWHIQTLFYSTKAVNSNRVQIATSYNSDNNMYIRRYFNNAWSDWTRLMKDGDSMIKSIQRGSNVLNSTTITQAISAININKSTINLMLKAGLSQDASRITISAEFASSSSISITSNYTGSYYAIWEVIEFV</sequence>
<dbReference type="Proteomes" id="UP000007041">
    <property type="component" value="Chromosome"/>
</dbReference>
<dbReference type="HOGENOM" id="CLU_1101417_0_0_9"/>
<dbReference type="EMBL" id="FP565809">
    <property type="protein sequence ID" value="CBH21630.1"/>
    <property type="molecule type" value="Genomic_DNA"/>
</dbReference>
<evidence type="ECO:0008006" key="3">
    <source>
        <dbReference type="Google" id="ProtNLM"/>
    </source>
</evidence>
<dbReference type="KEGG" id="cst:CLOST_1510"/>
<reference evidence="2" key="1">
    <citation type="journal article" date="2010" name="BMC Genomics">
        <title>Clostridium sticklandii, a specialist in amino acid degradation:revisiting its metabolism through its genome sequence.</title>
        <authorList>
            <person name="Fonknechten N."/>
            <person name="Chaussonnerie S."/>
            <person name="Tricot S."/>
            <person name="Lajus A."/>
            <person name="Andreesen J.R."/>
            <person name="Perchat N."/>
            <person name="Pelletier E."/>
            <person name="Gouyvenoux M."/>
            <person name="Barbe V."/>
            <person name="Salanoubat M."/>
            <person name="Le Paslier D."/>
            <person name="Weissenbach J."/>
            <person name="Cohen G.N."/>
            <person name="Kreimeyer A."/>
        </authorList>
    </citation>
    <scope>NUCLEOTIDE SEQUENCE [LARGE SCALE GENOMIC DNA]</scope>
    <source>
        <strain evidence="2">ATCC 12662 / DSM 519 / JCM 1433 / CCUG 9281 / NCIMB 10654 / HF</strain>
    </source>
</reference>
<gene>
    <name evidence="1" type="ordered locus">CLOST_1510</name>
</gene>
<dbReference type="GeneID" id="35558362"/>
<evidence type="ECO:0000313" key="1">
    <source>
        <dbReference type="EMBL" id="CBH21630.1"/>
    </source>
</evidence>
<organism evidence="1 2">
    <name type="scientific">Acetoanaerobium sticklandii (strain ATCC 12662 / DSM 519 / JCM 1433 / CCUG 9281 / NCIMB 10654 / HF)</name>
    <name type="common">Clostridium sticklandii</name>
    <dbReference type="NCBI Taxonomy" id="499177"/>
    <lineage>
        <taxon>Bacteria</taxon>
        <taxon>Bacillati</taxon>
        <taxon>Bacillota</taxon>
        <taxon>Clostridia</taxon>
        <taxon>Peptostreptococcales</taxon>
        <taxon>Filifactoraceae</taxon>
        <taxon>Acetoanaerobium</taxon>
    </lineage>
</organism>
<dbReference type="eggNOG" id="COG5301">
    <property type="taxonomic scope" value="Bacteria"/>
</dbReference>
<dbReference type="AlphaFoldDB" id="E3PRX6"/>
<keyword evidence="2" id="KW-1185">Reference proteome</keyword>
<name>E3PRX6_ACESD</name>
<accession>E3PRX6</accession>
<dbReference type="RefSeq" id="WP_013361723.1">
    <property type="nucleotide sequence ID" value="NC_014614.1"/>
</dbReference>